<evidence type="ECO:0000313" key="3">
    <source>
        <dbReference type="Proteomes" id="UP001236569"/>
    </source>
</evidence>
<dbReference type="InterPro" id="IPR011009">
    <property type="entry name" value="Kinase-like_dom_sf"/>
</dbReference>
<accession>A0ABT6YKH9</accession>
<evidence type="ECO:0000313" key="2">
    <source>
        <dbReference type="EMBL" id="MDI9864094.1"/>
    </source>
</evidence>
<feature type="domain" description="Aminoglycoside phosphotransferase" evidence="1">
    <location>
        <begin position="232"/>
        <end position="284"/>
    </location>
</feature>
<gene>
    <name evidence="2" type="ORF">QM480_07155</name>
</gene>
<sequence length="358" mass="42008">MKQILSNSYRTIEFLIGYISNSDSREEFFFSIVKEMYQKQDMTCFELTQSSSRNLVQIVQHSSTSFILKQPVDLMKSEWIKNERNFWLSITSHFSQIEHLLPQYVKFFDSENILVSKYFDFPTLEMYMKRLVFLKKVEGNISEVTRRFSVLGKDCRALHEALKKYPTNQFKFQSSVYVPLIPKELIDEKVQENILCSISNLECLKYLSAEIKMLSSNDISALIIEYNQLRVDNELIHFDLRLNNILFNDNNCIFLDWEMIGYGDCFWDVVTLLNSIVNVMAFDTDRIEASANVDSSKLTLAKNMIQVFLKSYFGDENVEHNLPKILIFWRMFYLRTILKSSENNAIVSNILTQLLGIQ</sequence>
<keyword evidence="3" id="KW-1185">Reference proteome</keyword>
<dbReference type="Gene3D" id="3.90.1200.10">
    <property type="match status" value="1"/>
</dbReference>
<comment type="caution">
    <text evidence="2">The sequence shown here is derived from an EMBL/GenBank/DDBJ whole genome shotgun (WGS) entry which is preliminary data.</text>
</comment>
<dbReference type="InterPro" id="IPR002575">
    <property type="entry name" value="Aminoglycoside_PTrfase"/>
</dbReference>
<dbReference type="Proteomes" id="UP001236569">
    <property type="component" value="Unassembled WGS sequence"/>
</dbReference>
<dbReference type="Pfam" id="PF01636">
    <property type="entry name" value="APH"/>
    <property type="match status" value="1"/>
</dbReference>
<protein>
    <submittedName>
        <fullName evidence="2">Phosphotransferase</fullName>
    </submittedName>
</protein>
<dbReference type="SUPFAM" id="SSF56112">
    <property type="entry name" value="Protein kinase-like (PK-like)"/>
    <property type="match status" value="1"/>
</dbReference>
<organism evidence="2 3">
    <name type="scientific">Flectobacillus longus</name>
    <dbReference type="NCBI Taxonomy" id="2984207"/>
    <lineage>
        <taxon>Bacteria</taxon>
        <taxon>Pseudomonadati</taxon>
        <taxon>Bacteroidota</taxon>
        <taxon>Cytophagia</taxon>
        <taxon>Cytophagales</taxon>
        <taxon>Flectobacillaceae</taxon>
        <taxon>Flectobacillus</taxon>
    </lineage>
</organism>
<evidence type="ECO:0000259" key="1">
    <source>
        <dbReference type="Pfam" id="PF01636"/>
    </source>
</evidence>
<reference evidence="2 3" key="1">
    <citation type="submission" date="2023-05" db="EMBL/GenBank/DDBJ databases">
        <title>Novel species of genus Flectobacillus isolated from stream in China.</title>
        <authorList>
            <person name="Lu H."/>
        </authorList>
    </citation>
    <scope>NUCLEOTIDE SEQUENCE [LARGE SCALE GENOMIC DNA]</scope>
    <source>
        <strain evidence="2 3">DC10W</strain>
    </source>
</reference>
<dbReference type="EMBL" id="JASHID010000004">
    <property type="protein sequence ID" value="MDI9864094.1"/>
    <property type="molecule type" value="Genomic_DNA"/>
</dbReference>
<dbReference type="RefSeq" id="WP_283369319.1">
    <property type="nucleotide sequence ID" value="NZ_JASHID010000004.1"/>
</dbReference>
<name>A0ABT6YKH9_9BACT</name>
<proteinExistence type="predicted"/>